<dbReference type="RefSeq" id="WP_125942251.1">
    <property type="nucleotide sequence ID" value="NZ_PXZH01000001.1"/>
</dbReference>
<keyword evidence="7" id="KW-0418">Kinase</keyword>
<dbReference type="InterPro" id="IPR050890">
    <property type="entry name" value="PTS_EIIA_component"/>
</dbReference>
<evidence type="ECO:0000259" key="8">
    <source>
        <dbReference type="PROSITE" id="PS51093"/>
    </source>
</evidence>
<evidence type="ECO:0000256" key="1">
    <source>
        <dbReference type="ARBA" id="ARBA00004496"/>
    </source>
</evidence>
<proteinExistence type="predicted"/>
<dbReference type="AlphaFoldDB" id="A0A3R9YK83"/>
<dbReference type="InterPro" id="IPR011055">
    <property type="entry name" value="Dup_hybrid_motif"/>
</dbReference>
<dbReference type="PANTHER" id="PTHR45008">
    <property type="entry name" value="PTS SYSTEM GLUCOSE-SPECIFIC EIIA COMPONENT"/>
    <property type="match status" value="1"/>
</dbReference>
<name>A0A3R9YK83_9ENTE</name>
<dbReference type="InterPro" id="IPR001127">
    <property type="entry name" value="PTS_EIIA_1_perm"/>
</dbReference>
<evidence type="ECO:0000256" key="3">
    <source>
        <dbReference type="ARBA" id="ARBA00022448"/>
    </source>
</evidence>
<gene>
    <name evidence="9" type="ORF">C7P63_00760</name>
</gene>
<dbReference type="OrthoDB" id="9769191at2"/>
<comment type="caution">
    <text evidence="9">The sequence shown here is derived from an EMBL/GenBank/DDBJ whole genome shotgun (WGS) entry which is preliminary data.</text>
</comment>
<evidence type="ECO:0000256" key="7">
    <source>
        <dbReference type="ARBA" id="ARBA00022777"/>
    </source>
</evidence>
<keyword evidence="4 9" id="KW-0762">Sugar transport</keyword>
<dbReference type="SUPFAM" id="SSF51261">
    <property type="entry name" value="Duplicated hybrid motif"/>
    <property type="match status" value="1"/>
</dbReference>
<dbReference type="EMBL" id="PXZH01000001">
    <property type="protein sequence ID" value="RST89640.1"/>
    <property type="molecule type" value="Genomic_DNA"/>
</dbReference>
<dbReference type="GO" id="GO:0009401">
    <property type="term" value="P:phosphoenolpyruvate-dependent sugar phosphotransferase system"/>
    <property type="evidence" value="ECO:0007669"/>
    <property type="project" value="UniProtKB-KW"/>
</dbReference>
<evidence type="ECO:0000313" key="10">
    <source>
        <dbReference type="Proteomes" id="UP000277864"/>
    </source>
</evidence>
<keyword evidence="3" id="KW-0813">Transport</keyword>
<dbReference type="GO" id="GO:0005737">
    <property type="term" value="C:cytoplasm"/>
    <property type="evidence" value="ECO:0007669"/>
    <property type="project" value="UniProtKB-SubCell"/>
</dbReference>
<dbReference type="PROSITE" id="PS51093">
    <property type="entry name" value="PTS_EIIA_TYPE_1"/>
    <property type="match status" value="1"/>
</dbReference>
<keyword evidence="6" id="KW-0598">Phosphotransferase system</keyword>
<evidence type="ECO:0000313" key="9">
    <source>
        <dbReference type="EMBL" id="RST89640.1"/>
    </source>
</evidence>
<dbReference type="GO" id="GO:0016301">
    <property type="term" value="F:kinase activity"/>
    <property type="evidence" value="ECO:0007669"/>
    <property type="project" value="UniProtKB-KW"/>
</dbReference>
<dbReference type="FunFam" id="2.70.70.10:FF:000001">
    <property type="entry name" value="PTS system glucose-specific IIA component"/>
    <property type="match status" value="1"/>
</dbReference>
<dbReference type="PROSITE" id="PS00371">
    <property type="entry name" value="PTS_EIIA_TYPE_1_HIS"/>
    <property type="match status" value="1"/>
</dbReference>
<dbReference type="Proteomes" id="UP000277864">
    <property type="component" value="Unassembled WGS sequence"/>
</dbReference>
<keyword evidence="10" id="KW-1185">Reference proteome</keyword>
<dbReference type="NCBIfam" id="TIGR00830">
    <property type="entry name" value="PTBA"/>
    <property type="match status" value="1"/>
</dbReference>
<dbReference type="GO" id="GO:0005886">
    <property type="term" value="C:plasma membrane"/>
    <property type="evidence" value="ECO:0007669"/>
    <property type="project" value="UniProtKB-SubCell"/>
</dbReference>
<dbReference type="Pfam" id="PF00358">
    <property type="entry name" value="PTS_EIIA_1"/>
    <property type="match status" value="1"/>
</dbReference>
<keyword evidence="5" id="KW-0808">Transferase</keyword>
<reference evidence="9 10" key="1">
    <citation type="submission" date="2018-03" db="EMBL/GenBank/DDBJ databases">
        <authorList>
            <person name="Gulvik C.A."/>
        </authorList>
    </citation>
    <scope>NUCLEOTIDE SEQUENCE [LARGE SCALE GENOMIC DNA]</scope>
    <source>
        <strain evidence="9 10">JCM 31581</strain>
    </source>
</reference>
<comment type="subcellular location">
    <subcellularLocation>
        <location evidence="2">Cell membrane</location>
        <topology evidence="2">Multi-pass membrane protein</topology>
    </subcellularLocation>
    <subcellularLocation>
        <location evidence="1">Cytoplasm</location>
    </subcellularLocation>
</comment>
<organism evidence="9 10">
    <name type="scientific">Vagococcus humatus</name>
    <dbReference type="NCBI Taxonomy" id="1889241"/>
    <lineage>
        <taxon>Bacteria</taxon>
        <taxon>Bacillati</taxon>
        <taxon>Bacillota</taxon>
        <taxon>Bacilli</taxon>
        <taxon>Lactobacillales</taxon>
        <taxon>Enterococcaceae</taxon>
        <taxon>Vagococcus</taxon>
    </lineage>
</organism>
<protein>
    <submittedName>
        <fullName evidence="9">PTS glucose transporter subunit IIABC</fullName>
    </submittedName>
</protein>
<dbReference type="PANTHER" id="PTHR45008:SF1">
    <property type="entry name" value="PTS SYSTEM GLUCOSE-SPECIFIC EIIA COMPONENT"/>
    <property type="match status" value="1"/>
</dbReference>
<evidence type="ECO:0000256" key="6">
    <source>
        <dbReference type="ARBA" id="ARBA00022683"/>
    </source>
</evidence>
<dbReference type="Gene3D" id="2.70.70.10">
    <property type="entry name" value="Glucose Permease (Domain IIA)"/>
    <property type="match status" value="1"/>
</dbReference>
<accession>A0A3R9YK83</accession>
<evidence type="ECO:0000256" key="4">
    <source>
        <dbReference type="ARBA" id="ARBA00022597"/>
    </source>
</evidence>
<evidence type="ECO:0000256" key="2">
    <source>
        <dbReference type="ARBA" id="ARBA00004651"/>
    </source>
</evidence>
<evidence type="ECO:0000256" key="5">
    <source>
        <dbReference type="ARBA" id="ARBA00022679"/>
    </source>
</evidence>
<feature type="domain" description="PTS EIIA type-1" evidence="8">
    <location>
        <begin position="29"/>
        <end position="133"/>
    </location>
</feature>
<sequence length="161" mass="17524">MFNFFKKNKKTEMFAVMNGTLMPITQVNDSVFSQKMLGDGFAIEPTSSEVFAPVAGKIVSVFPTKHAMTMVTESGLEILVHMGIDTVELKGEPFEVFVKEGDKIAKGTKLATMDLAKLAETQTPATTMVVITNMDLVKEMPAVTEKAVSASEAILEITIEK</sequence>